<comment type="caution">
    <text evidence="3">The sequence shown here is derived from an EMBL/GenBank/DDBJ whole genome shotgun (WGS) entry which is preliminary data.</text>
</comment>
<proteinExistence type="predicted"/>
<dbReference type="NCBIfam" id="TIGR03420">
    <property type="entry name" value="DnaA_homol_Hda"/>
    <property type="match status" value="1"/>
</dbReference>
<dbReference type="Pfam" id="PF22688">
    <property type="entry name" value="Hda_lid"/>
    <property type="match status" value="1"/>
</dbReference>
<reference evidence="3" key="1">
    <citation type="journal article" date="2014" name="Int. J. Syst. Evol. Microbiol.">
        <title>Complete genome sequence of Corynebacterium casei LMG S-19264T (=DSM 44701T), isolated from a smear-ripened cheese.</title>
        <authorList>
            <consortium name="US DOE Joint Genome Institute (JGI-PGF)"/>
            <person name="Walter F."/>
            <person name="Albersmeier A."/>
            <person name="Kalinowski J."/>
            <person name="Ruckert C."/>
        </authorList>
    </citation>
    <scope>NUCLEOTIDE SEQUENCE</scope>
    <source>
        <strain evidence="3">KCTC 23430</strain>
    </source>
</reference>
<reference evidence="3" key="2">
    <citation type="submission" date="2020-09" db="EMBL/GenBank/DDBJ databases">
        <authorList>
            <person name="Sun Q."/>
            <person name="Kim S."/>
        </authorList>
    </citation>
    <scope>NUCLEOTIDE SEQUENCE</scope>
    <source>
        <strain evidence="3">KCTC 23430</strain>
    </source>
</reference>
<dbReference type="PANTHER" id="PTHR30050">
    <property type="entry name" value="CHROMOSOMAL REPLICATION INITIATOR PROTEIN DNAA"/>
    <property type="match status" value="1"/>
</dbReference>
<accession>A0A918XHX4</accession>
<dbReference type="Proteomes" id="UP000644693">
    <property type="component" value="Unassembled WGS sequence"/>
</dbReference>
<dbReference type="GO" id="GO:0006270">
    <property type="term" value="P:DNA replication initiation"/>
    <property type="evidence" value="ECO:0007669"/>
    <property type="project" value="TreeGrafter"/>
</dbReference>
<dbReference type="GO" id="GO:0032297">
    <property type="term" value="P:negative regulation of DNA-templated DNA replication initiation"/>
    <property type="evidence" value="ECO:0007669"/>
    <property type="project" value="InterPro"/>
</dbReference>
<dbReference type="InterPro" id="IPR013317">
    <property type="entry name" value="DnaA_dom"/>
</dbReference>
<gene>
    <name evidence="3" type="ORF">GCM10007053_17380</name>
</gene>
<dbReference type="AlphaFoldDB" id="A0A918XHX4"/>
<keyword evidence="4" id="KW-1185">Reference proteome</keyword>
<feature type="domain" description="Hda lid" evidence="2">
    <location>
        <begin position="173"/>
        <end position="236"/>
    </location>
</feature>
<dbReference type="SUPFAM" id="SSF52540">
    <property type="entry name" value="P-loop containing nucleoside triphosphate hydrolases"/>
    <property type="match status" value="1"/>
</dbReference>
<dbReference type="Gene3D" id="3.40.50.300">
    <property type="entry name" value="P-loop containing nucleotide triphosphate hydrolases"/>
    <property type="match status" value="1"/>
</dbReference>
<evidence type="ECO:0000313" key="3">
    <source>
        <dbReference type="EMBL" id="GHD32744.1"/>
    </source>
</evidence>
<protein>
    <submittedName>
        <fullName evidence="3">DnaA regulatory inactivator Hda</fullName>
    </submittedName>
</protein>
<name>A0A918XHX4_9GAMM</name>
<sequence>MLTDRQTRGVGEQLPLKVNLRDEATFDTFLARPGQEAAVAALIALAAGECEQSVFLQGGGDSGRSHLLQATCHACEGISLYLPLGQLRDFPADQVLADVEGVALIAVDDIHLVAGLSGWERALFNAFNAAHARGTRMLFSANTAPNALSLELADLQSRLEWGPVFRLHALTEADKGSVFAFRARQRGLRLTPEAVEYVMRRAPRDMTSLLALLDTLDKASLAQQRSLSVPFIRDALGW</sequence>
<dbReference type="EMBL" id="BMYM01000001">
    <property type="protein sequence ID" value="GHD32744.1"/>
    <property type="molecule type" value="Genomic_DNA"/>
</dbReference>
<dbReference type="Gene3D" id="1.10.8.60">
    <property type="match status" value="1"/>
</dbReference>
<evidence type="ECO:0000259" key="2">
    <source>
        <dbReference type="Pfam" id="PF22688"/>
    </source>
</evidence>
<dbReference type="InterPro" id="IPR017788">
    <property type="entry name" value="Hda"/>
</dbReference>
<organism evidence="3 4">
    <name type="scientific">Parahalioglobus pacificus</name>
    <dbReference type="NCBI Taxonomy" id="930806"/>
    <lineage>
        <taxon>Bacteria</taxon>
        <taxon>Pseudomonadati</taxon>
        <taxon>Pseudomonadota</taxon>
        <taxon>Gammaproteobacteria</taxon>
        <taxon>Cellvibrionales</taxon>
        <taxon>Halieaceae</taxon>
        <taxon>Parahalioglobus</taxon>
    </lineage>
</organism>
<dbReference type="InterPro" id="IPR055199">
    <property type="entry name" value="Hda_lid"/>
</dbReference>
<evidence type="ECO:0000259" key="1">
    <source>
        <dbReference type="Pfam" id="PF00308"/>
    </source>
</evidence>
<dbReference type="InterPro" id="IPR027417">
    <property type="entry name" value="P-loop_NTPase"/>
</dbReference>
<dbReference type="Pfam" id="PF00308">
    <property type="entry name" value="Bac_DnaA"/>
    <property type="match status" value="1"/>
</dbReference>
<dbReference type="RefSeq" id="WP_189477183.1">
    <property type="nucleotide sequence ID" value="NZ_BMYM01000001.1"/>
</dbReference>
<evidence type="ECO:0000313" key="4">
    <source>
        <dbReference type="Proteomes" id="UP000644693"/>
    </source>
</evidence>
<dbReference type="PANTHER" id="PTHR30050:SF5">
    <property type="entry name" value="DNAA REGULATORY INACTIVATOR HDA"/>
    <property type="match status" value="1"/>
</dbReference>
<feature type="domain" description="Chromosomal replication initiator protein DnaA ATPAse" evidence="1">
    <location>
        <begin position="98"/>
        <end position="162"/>
    </location>
</feature>